<reference evidence="2 3" key="1">
    <citation type="submission" date="2024-03" db="EMBL/GenBank/DDBJ databases">
        <title>Adaptation during the transition from Ophiocordyceps entomopathogen to insect associate is accompanied by gene loss and intensified selection.</title>
        <authorList>
            <person name="Ward C.M."/>
            <person name="Onetto C.A."/>
            <person name="Borneman A.R."/>
        </authorList>
    </citation>
    <scope>NUCLEOTIDE SEQUENCE [LARGE SCALE GENOMIC DNA]</scope>
    <source>
        <strain evidence="2">AWRI1</strain>
        <tissue evidence="2">Single Adult Female</tissue>
    </source>
</reference>
<gene>
    <name evidence="2" type="ORF">V9T40_010340</name>
</gene>
<evidence type="ECO:0000256" key="1">
    <source>
        <dbReference type="SAM" id="Coils"/>
    </source>
</evidence>
<accession>A0AAN9T8L7</accession>
<evidence type="ECO:0000313" key="2">
    <source>
        <dbReference type="EMBL" id="KAK7578135.1"/>
    </source>
</evidence>
<dbReference type="Proteomes" id="UP001367676">
    <property type="component" value="Unassembled WGS sequence"/>
</dbReference>
<keyword evidence="3" id="KW-1185">Reference proteome</keyword>
<protein>
    <submittedName>
        <fullName evidence="2">Uncharacterized protein</fullName>
    </submittedName>
</protein>
<dbReference type="AlphaFoldDB" id="A0AAN9T8L7"/>
<comment type="caution">
    <text evidence="2">The sequence shown here is derived from an EMBL/GenBank/DDBJ whole genome shotgun (WGS) entry which is preliminary data.</text>
</comment>
<dbReference type="EMBL" id="JBBCAQ010000035">
    <property type="protein sequence ID" value="KAK7578135.1"/>
    <property type="molecule type" value="Genomic_DNA"/>
</dbReference>
<feature type="coiled-coil region" evidence="1">
    <location>
        <begin position="50"/>
        <end position="106"/>
    </location>
</feature>
<name>A0AAN9T8L7_9HEMI</name>
<evidence type="ECO:0000313" key="3">
    <source>
        <dbReference type="Proteomes" id="UP001367676"/>
    </source>
</evidence>
<proteinExistence type="predicted"/>
<keyword evidence="1" id="KW-0175">Coiled coil</keyword>
<sequence>MTASEEENDYIKQFEKLWQEVEAEGKSSATQTNHKLGKRLKEGNRTYNLNEELRKQTETLLNRISELKADKNEELSKQIDILRVQVSELIDSNEDLRKQIESLRRFVIQSRNRRWTKMMCRRNKLTPSVDEFLN</sequence>
<organism evidence="2 3">
    <name type="scientific">Parthenolecanium corni</name>
    <dbReference type="NCBI Taxonomy" id="536013"/>
    <lineage>
        <taxon>Eukaryota</taxon>
        <taxon>Metazoa</taxon>
        <taxon>Ecdysozoa</taxon>
        <taxon>Arthropoda</taxon>
        <taxon>Hexapoda</taxon>
        <taxon>Insecta</taxon>
        <taxon>Pterygota</taxon>
        <taxon>Neoptera</taxon>
        <taxon>Paraneoptera</taxon>
        <taxon>Hemiptera</taxon>
        <taxon>Sternorrhyncha</taxon>
        <taxon>Coccoidea</taxon>
        <taxon>Coccidae</taxon>
        <taxon>Parthenolecanium</taxon>
    </lineage>
</organism>